<name>A0A372EG85_9BURK</name>
<dbReference type="InterPro" id="IPR050679">
    <property type="entry name" value="Bact_HTH_transcr_reg"/>
</dbReference>
<dbReference type="Proteomes" id="UP000261931">
    <property type="component" value="Unassembled WGS sequence"/>
</dbReference>
<comment type="caution">
    <text evidence="5">The sequence shown here is derived from an EMBL/GenBank/DDBJ whole genome shotgun (WGS) entry which is preliminary data.</text>
</comment>
<dbReference type="GO" id="GO:0003677">
    <property type="term" value="F:DNA binding"/>
    <property type="evidence" value="ECO:0007669"/>
    <property type="project" value="UniProtKB-KW"/>
</dbReference>
<accession>A0A372EG85</accession>
<evidence type="ECO:0000313" key="5">
    <source>
        <dbReference type="EMBL" id="RFP77402.1"/>
    </source>
</evidence>
<dbReference type="Pfam" id="PF00392">
    <property type="entry name" value="GntR"/>
    <property type="match status" value="1"/>
</dbReference>
<dbReference type="InterPro" id="IPR036390">
    <property type="entry name" value="WH_DNA-bd_sf"/>
</dbReference>
<keyword evidence="3" id="KW-0804">Transcription</keyword>
<sequence length="257" mass="29392">MSTVEEFFQVLQLPDRSGRPKYQRLADTLVDAIRQGLWRPGDRLPPEEELTQLTPFSLGTVQRALRDLSEQGLVIRQHGLGSFVADPPRELQDPWHCRFVGDDGETLLPIFSQAVARVAVQGHGPWTRHLGVEAEVMRLDRVIIVNDEFRIFSRFYGDRRVLRHLWEMPMEELHGANFKKVIVRQCQLPITEITHCVSTRAFDDEACERIAMPAGTSGLYMYASAYAGRERCVYFQEFSIAPNGRSLQFPETTVSPF</sequence>
<dbReference type="SMART" id="SM00345">
    <property type="entry name" value="HTH_GNTR"/>
    <property type="match status" value="1"/>
</dbReference>
<proteinExistence type="predicted"/>
<evidence type="ECO:0000256" key="2">
    <source>
        <dbReference type="ARBA" id="ARBA00023125"/>
    </source>
</evidence>
<dbReference type="InterPro" id="IPR028978">
    <property type="entry name" value="Chorismate_lyase_/UTRA_dom_sf"/>
</dbReference>
<evidence type="ECO:0000313" key="6">
    <source>
        <dbReference type="Proteomes" id="UP000261931"/>
    </source>
</evidence>
<dbReference type="InterPro" id="IPR036388">
    <property type="entry name" value="WH-like_DNA-bd_sf"/>
</dbReference>
<dbReference type="SUPFAM" id="SSF64288">
    <property type="entry name" value="Chorismate lyase-like"/>
    <property type="match status" value="1"/>
</dbReference>
<dbReference type="PROSITE" id="PS50949">
    <property type="entry name" value="HTH_GNTR"/>
    <property type="match status" value="1"/>
</dbReference>
<dbReference type="Gene3D" id="1.10.10.10">
    <property type="entry name" value="Winged helix-like DNA-binding domain superfamily/Winged helix DNA-binding domain"/>
    <property type="match status" value="1"/>
</dbReference>
<dbReference type="SUPFAM" id="SSF46785">
    <property type="entry name" value="Winged helix' DNA-binding domain"/>
    <property type="match status" value="1"/>
</dbReference>
<feature type="domain" description="HTH gntR-type" evidence="4">
    <location>
        <begin position="19"/>
        <end position="87"/>
    </location>
</feature>
<reference evidence="5 6" key="1">
    <citation type="submission" date="2018-08" db="EMBL/GenBank/DDBJ databases">
        <title>Hydrogenophaga sp. LA-38 isolated from sludge.</title>
        <authorList>
            <person name="Im W.-T."/>
        </authorList>
    </citation>
    <scope>NUCLEOTIDE SEQUENCE [LARGE SCALE GENOMIC DNA]</scope>
    <source>
        <strain evidence="5 6">LA-38</strain>
    </source>
</reference>
<dbReference type="Gene3D" id="3.40.1410.10">
    <property type="entry name" value="Chorismate lyase-like"/>
    <property type="match status" value="1"/>
</dbReference>
<evidence type="ECO:0000256" key="1">
    <source>
        <dbReference type="ARBA" id="ARBA00023015"/>
    </source>
</evidence>
<keyword evidence="2" id="KW-0238">DNA-binding</keyword>
<dbReference type="GO" id="GO:0003700">
    <property type="term" value="F:DNA-binding transcription factor activity"/>
    <property type="evidence" value="ECO:0007669"/>
    <property type="project" value="InterPro"/>
</dbReference>
<evidence type="ECO:0000256" key="3">
    <source>
        <dbReference type="ARBA" id="ARBA00023163"/>
    </source>
</evidence>
<organism evidence="5 6">
    <name type="scientific">Hydrogenophaga borbori</name>
    <dbReference type="NCBI Taxonomy" id="2294117"/>
    <lineage>
        <taxon>Bacteria</taxon>
        <taxon>Pseudomonadati</taxon>
        <taxon>Pseudomonadota</taxon>
        <taxon>Betaproteobacteria</taxon>
        <taxon>Burkholderiales</taxon>
        <taxon>Comamonadaceae</taxon>
        <taxon>Hydrogenophaga</taxon>
    </lineage>
</organism>
<dbReference type="PANTHER" id="PTHR44846">
    <property type="entry name" value="MANNOSYL-D-GLYCERATE TRANSPORT/METABOLISM SYSTEM REPRESSOR MNGR-RELATED"/>
    <property type="match status" value="1"/>
</dbReference>
<protein>
    <submittedName>
        <fullName evidence="5">GntR family transcriptional regulator</fullName>
    </submittedName>
</protein>
<dbReference type="RefSeq" id="WP_116960249.1">
    <property type="nucleotide sequence ID" value="NZ_QVLS01000011.1"/>
</dbReference>
<dbReference type="GO" id="GO:0045892">
    <property type="term" value="P:negative regulation of DNA-templated transcription"/>
    <property type="evidence" value="ECO:0007669"/>
    <property type="project" value="TreeGrafter"/>
</dbReference>
<dbReference type="EMBL" id="QVLS01000011">
    <property type="protein sequence ID" value="RFP77402.1"/>
    <property type="molecule type" value="Genomic_DNA"/>
</dbReference>
<dbReference type="AlphaFoldDB" id="A0A372EG85"/>
<keyword evidence="6" id="KW-1185">Reference proteome</keyword>
<gene>
    <name evidence="5" type="ORF">DY262_16740</name>
</gene>
<dbReference type="InterPro" id="IPR000524">
    <property type="entry name" value="Tscrpt_reg_HTH_GntR"/>
</dbReference>
<dbReference type="CDD" id="cd07377">
    <property type="entry name" value="WHTH_GntR"/>
    <property type="match status" value="1"/>
</dbReference>
<dbReference type="PANTHER" id="PTHR44846:SF1">
    <property type="entry name" value="MANNOSYL-D-GLYCERATE TRANSPORT_METABOLISM SYSTEM REPRESSOR MNGR-RELATED"/>
    <property type="match status" value="1"/>
</dbReference>
<keyword evidence="1" id="KW-0805">Transcription regulation</keyword>
<evidence type="ECO:0000259" key="4">
    <source>
        <dbReference type="PROSITE" id="PS50949"/>
    </source>
</evidence>